<accession>A0A4R5PHC1</accession>
<sequence length="117" mass="11658">MNRAETFAAGLLGISGVAAAAVSAHAGADPRLMGAVALVCLTHAPALLAIGLFGKAQPVLRLAGLLLFIGAALFGSDLALREFGEARLFPMAAPAGGVTMMAGWLVAGLAGLFSRKA</sequence>
<feature type="transmembrane region" description="Helical" evidence="1">
    <location>
        <begin position="92"/>
        <end position="113"/>
    </location>
</feature>
<keyword evidence="1" id="KW-1133">Transmembrane helix</keyword>
<dbReference type="Proteomes" id="UP000295131">
    <property type="component" value="Unassembled WGS sequence"/>
</dbReference>
<keyword evidence="2" id="KW-0732">Signal</keyword>
<keyword evidence="4" id="KW-1185">Reference proteome</keyword>
<feature type="chain" id="PRO_5020506870" evidence="2">
    <location>
        <begin position="21"/>
        <end position="117"/>
    </location>
</feature>
<name>A0A4R5PHC1_9HYPH</name>
<proteinExistence type="predicted"/>
<gene>
    <name evidence="3" type="ORF">E2A64_16680</name>
</gene>
<dbReference type="InterPro" id="IPR006696">
    <property type="entry name" value="DUF423"/>
</dbReference>
<keyword evidence="1" id="KW-0812">Transmembrane</keyword>
<dbReference type="AlphaFoldDB" id="A0A4R5PHC1"/>
<dbReference type="EMBL" id="SMSI01000004">
    <property type="protein sequence ID" value="TDH34306.1"/>
    <property type="molecule type" value="Genomic_DNA"/>
</dbReference>
<feature type="transmembrane region" description="Helical" evidence="1">
    <location>
        <begin position="34"/>
        <end position="53"/>
    </location>
</feature>
<protein>
    <submittedName>
        <fullName evidence="3">DUF423 domain-containing protein</fullName>
    </submittedName>
</protein>
<evidence type="ECO:0000313" key="4">
    <source>
        <dbReference type="Proteomes" id="UP000295131"/>
    </source>
</evidence>
<comment type="caution">
    <text evidence="3">The sequence shown here is derived from an EMBL/GenBank/DDBJ whole genome shotgun (WGS) entry which is preliminary data.</text>
</comment>
<dbReference type="OrthoDB" id="7173378at2"/>
<evidence type="ECO:0000313" key="3">
    <source>
        <dbReference type="EMBL" id="TDH34306.1"/>
    </source>
</evidence>
<dbReference type="Pfam" id="PF04241">
    <property type="entry name" value="DUF423"/>
    <property type="match status" value="1"/>
</dbReference>
<evidence type="ECO:0000256" key="2">
    <source>
        <dbReference type="SAM" id="SignalP"/>
    </source>
</evidence>
<evidence type="ECO:0000256" key="1">
    <source>
        <dbReference type="SAM" id="Phobius"/>
    </source>
</evidence>
<organism evidence="3 4">
    <name type="scientific">Pseudohoeflea suaedae</name>
    <dbReference type="NCBI Taxonomy" id="877384"/>
    <lineage>
        <taxon>Bacteria</taxon>
        <taxon>Pseudomonadati</taxon>
        <taxon>Pseudomonadota</taxon>
        <taxon>Alphaproteobacteria</taxon>
        <taxon>Hyphomicrobiales</taxon>
        <taxon>Rhizobiaceae</taxon>
        <taxon>Pseudohoeflea</taxon>
    </lineage>
</organism>
<feature type="transmembrane region" description="Helical" evidence="1">
    <location>
        <begin position="60"/>
        <end position="80"/>
    </location>
</feature>
<dbReference type="RefSeq" id="WP_133285652.1">
    <property type="nucleotide sequence ID" value="NZ_SMSI01000004.1"/>
</dbReference>
<feature type="signal peptide" evidence="2">
    <location>
        <begin position="1"/>
        <end position="20"/>
    </location>
</feature>
<keyword evidence="1" id="KW-0472">Membrane</keyword>
<reference evidence="3 4" key="1">
    <citation type="journal article" date="2013" name="Int. J. Syst. Evol. Microbiol.">
        <title>Hoeflea suaedae sp. nov., an endophytic bacterium isolated from the root of the halophyte Suaeda maritima.</title>
        <authorList>
            <person name="Chung E.J."/>
            <person name="Park J.A."/>
            <person name="Pramanik P."/>
            <person name="Bibi F."/>
            <person name="Jeon C.O."/>
            <person name="Chung Y.R."/>
        </authorList>
    </citation>
    <scope>NUCLEOTIDE SEQUENCE [LARGE SCALE GENOMIC DNA]</scope>
    <source>
        <strain evidence="3 4">YC6898</strain>
    </source>
</reference>